<evidence type="ECO:0000313" key="3">
    <source>
        <dbReference type="Proteomes" id="UP001165289"/>
    </source>
</evidence>
<evidence type="ECO:0000313" key="2">
    <source>
        <dbReference type="EMBL" id="KAI6659923.1"/>
    </source>
</evidence>
<dbReference type="EMBL" id="JAKMXF010000044">
    <property type="protein sequence ID" value="KAI6659923.1"/>
    <property type="molecule type" value="Genomic_DNA"/>
</dbReference>
<keyword evidence="3" id="KW-1185">Reference proteome</keyword>
<feature type="region of interest" description="Disordered" evidence="1">
    <location>
        <begin position="1"/>
        <end position="24"/>
    </location>
</feature>
<comment type="caution">
    <text evidence="2">The sequence shown here is derived from an EMBL/GenBank/DDBJ whole genome shotgun (WGS) entry which is preliminary data.</text>
</comment>
<name>A0AAV7KF70_9METZ</name>
<evidence type="ECO:0000256" key="1">
    <source>
        <dbReference type="SAM" id="MobiDB-lite"/>
    </source>
</evidence>
<organism evidence="2 3">
    <name type="scientific">Oopsacas minuta</name>
    <dbReference type="NCBI Taxonomy" id="111878"/>
    <lineage>
        <taxon>Eukaryota</taxon>
        <taxon>Metazoa</taxon>
        <taxon>Porifera</taxon>
        <taxon>Hexactinellida</taxon>
        <taxon>Hexasterophora</taxon>
        <taxon>Lyssacinosida</taxon>
        <taxon>Leucopsacidae</taxon>
        <taxon>Oopsacas</taxon>
    </lineage>
</organism>
<accession>A0AAV7KF70</accession>
<dbReference type="Proteomes" id="UP001165289">
    <property type="component" value="Unassembled WGS sequence"/>
</dbReference>
<sequence>MYHRSKSRITQLENRKSKLENKKKKQTTQVVTFFQQLHNQLEDRKEILLGGLSEMYHTLMTSLENGLQQLKQIVTYAGYLNVLNMYSYVANISHKPRDKLHDISLFVTDYYIHQIHSLLISFN</sequence>
<proteinExistence type="predicted"/>
<dbReference type="AlphaFoldDB" id="A0AAV7KF70"/>
<protein>
    <submittedName>
        <fullName evidence="2">Uncharacterized protein</fullName>
    </submittedName>
</protein>
<gene>
    <name evidence="2" type="ORF">LOD99_14263</name>
</gene>
<reference evidence="2 3" key="1">
    <citation type="journal article" date="2023" name="BMC Biol.">
        <title>The compact genome of the sponge Oopsacas minuta (Hexactinellida) is lacking key metazoan core genes.</title>
        <authorList>
            <person name="Santini S."/>
            <person name="Schenkelaars Q."/>
            <person name="Jourda C."/>
            <person name="Duchesne M."/>
            <person name="Belahbib H."/>
            <person name="Rocher C."/>
            <person name="Selva M."/>
            <person name="Riesgo A."/>
            <person name="Vervoort M."/>
            <person name="Leys S.P."/>
            <person name="Kodjabachian L."/>
            <person name="Le Bivic A."/>
            <person name="Borchiellini C."/>
            <person name="Claverie J.M."/>
            <person name="Renard E."/>
        </authorList>
    </citation>
    <scope>NUCLEOTIDE SEQUENCE [LARGE SCALE GENOMIC DNA]</scope>
    <source>
        <strain evidence="2">SPO-2</strain>
    </source>
</reference>